<evidence type="ECO:0000256" key="2">
    <source>
        <dbReference type="ARBA" id="ARBA00007977"/>
    </source>
</evidence>
<dbReference type="HOGENOM" id="CLU_033541_1_1_11"/>
<comment type="subcellular location">
    <subcellularLocation>
        <location evidence="1">Cell membrane</location>
        <topology evidence="1">Multi-pass membrane protein</topology>
    </subcellularLocation>
</comment>
<comment type="similarity">
    <text evidence="2">Belongs to the UPF0324 family.</text>
</comment>
<evidence type="ECO:0000313" key="8">
    <source>
        <dbReference type="EMBL" id="EEH66298.1"/>
    </source>
</evidence>
<evidence type="ECO:0000313" key="9">
    <source>
        <dbReference type="Proteomes" id="UP000004778"/>
    </source>
</evidence>
<evidence type="ECO:0008006" key="10">
    <source>
        <dbReference type="Google" id="ProtNLM"/>
    </source>
</evidence>
<feature type="transmembrane region" description="Helical" evidence="7">
    <location>
        <begin position="358"/>
        <end position="381"/>
    </location>
</feature>
<feature type="transmembrane region" description="Helical" evidence="7">
    <location>
        <begin position="294"/>
        <end position="314"/>
    </location>
</feature>
<feature type="transmembrane region" description="Helical" evidence="7">
    <location>
        <begin position="16"/>
        <end position="34"/>
    </location>
</feature>
<keyword evidence="3" id="KW-1003">Cell membrane</keyword>
<feature type="transmembrane region" description="Helical" evidence="7">
    <location>
        <begin position="326"/>
        <end position="346"/>
    </location>
</feature>
<keyword evidence="5 7" id="KW-1133">Transmembrane helix</keyword>
<feature type="transmembrane region" description="Helical" evidence="7">
    <location>
        <begin position="186"/>
        <end position="205"/>
    </location>
</feature>
<evidence type="ECO:0000256" key="3">
    <source>
        <dbReference type="ARBA" id="ARBA00022475"/>
    </source>
</evidence>
<keyword evidence="4 7" id="KW-0812">Transmembrane</keyword>
<evidence type="ECO:0000256" key="7">
    <source>
        <dbReference type="SAM" id="Phobius"/>
    </source>
</evidence>
<evidence type="ECO:0000256" key="4">
    <source>
        <dbReference type="ARBA" id="ARBA00022692"/>
    </source>
</evidence>
<reference evidence="8 9" key="1">
    <citation type="submission" date="2009-01" db="EMBL/GenBank/DDBJ databases">
        <authorList>
            <person name="Qin X."/>
            <person name="Bachman B."/>
            <person name="Battles P."/>
            <person name="Bell A."/>
            <person name="Bess C."/>
            <person name="Bickham C."/>
            <person name="Chaboub L."/>
            <person name="Chen D."/>
            <person name="Coyle M."/>
            <person name="Deiros D.R."/>
            <person name="Dinh H."/>
            <person name="Forbes L."/>
            <person name="Fowler G."/>
            <person name="Francisco L."/>
            <person name="Fu Q."/>
            <person name="Gubbala S."/>
            <person name="Hale W."/>
            <person name="Han Y."/>
            <person name="Hemphill L."/>
            <person name="Highlander S.K."/>
            <person name="Hirani K."/>
            <person name="Hogues M."/>
            <person name="Jackson L."/>
            <person name="Jakkamsetti A."/>
            <person name="Javaid M."/>
            <person name="Jiang H."/>
            <person name="Korchina V."/>
            <person name="Kovar C."/>
            <person name="Lara F."/>
            <person name="Lee S."/>
            <person name="Mata R."/>
            <person name="Mathew T."/>
            <person name="Moen C."/>
            <person name="Morales K."/>
            <person name="Munidasa M."/>
            <person name="Nazareth L."/>
            <person name="Ngo R."/>
            <person name="Nguyen L."/>
            <person name="Okwuonu G."/>
            <person name="Ongeri F."/>
            <person name="Patil S."/>
            <person name="Petrosino J."/>
            <person name="Pham C."/>
            <person name="Pham P."/>
            <person name="Pu L.-L."/>
            <person name="Puazo M."/>
            <person name="Raj R."/>
            <person name="Reid J."/>
            <person name="Rouhana J."/>
            <person name="Saada N."/>
            <person name="Shang Y."/>
            <person name="Simmons D."/>
            <person name="Thornton R."/>
            <person name="Warren J."/>
            <person name="Weissenberger G."/>
            <person name="Zhang J."/>
            <person name="Zhang L."/>
            <person name="Zhou C."/>
            <person name="Zhu D."/>
            <person name="Muzny D."/>
            <person name="Worley K."/>
            <person name="Gibbs R."/>
        </authorList>
    </citation>
    <scope>NUCLEOTIDE SEQUENCE [LARGE SCALE GENOMIC DNA]</scope>
    <source>
        <strain evidence="8 9">DSM 15434</strain>
    </source>
</reference>
<evidence type="ECO:0000256" key="5">
    <source>
        <dbReference type="ARBA" id="ARBA00022989"/>
    </source>
</evidence>
<comment type="caution">
    <text evidence="8">The sequence shown here is derived from an EMBL/GenBank/DDBJ whole genome shotgun (WGS) entry which is preliminary data.</text>
</comment>
<dbReference type="Pfam" id="PF03601">
    <property type="entry name" value="Cons_hypoth698"/>
    <property type="match status" value="2"/>
</dbReference>
<dbReference type="STRING" id="103621.GCA_001067145_00052"/>
<keyword evidence="6 7" id="KW-0472">Membrane</keyword>
<dbReference type="eggNOG" id="COG2855">
    <property type="taxonomic scope" value="Bacteria"/>
</dbReference>
<dbReference type="Proteomes" id="UP000004778">
    <property type="component" value="Unassembled WGS sequence"/>
</dbReference>
<gene>
    <name evidence="8" type="ORF">HMPREF0058_0846</name>
</gene>
<protein>
    <recommendedName>
        <fullName evidence="10">Sulfate exporter family transporter</fullName>
    </recommendedName>
</protein>
<keyword evidence="9" id="KW-1185">Reference proteome</keyword>
<feature type="transmembrane region" description="Helical" evidence="7">
    <location>
        <begin position="78"/>
        <end position="96"/>
    </location>
</feature>
<feature type="transmembrane region" description="Helical" evidence="7">
    <location>
        <begin position="243"/>
        <end position="265"/>
    </location>
</feature>
<dbReference type="RefSeq" id="WP_006547813.1">
    <property type="nucleotide sequence ID" value="NZ_DS999574.1"/>
</dbReference>
<dbReference type="EMBL" id="ACFH01000054">
    <property type="protein sequence ID" value="EEH66298.1"/>
    <property type="molecule type" value="Genomic_DNA"/>
</dbReference>
<dbReference type="PANTHER" id="PTHR30106:SF2">
    <property type="entry name" value="UPF0324 INNER MEMBRANE PROTEIN YEIH"/>
    <property type="match status" value="1"/>
</dbReference>
<sequence length="382" mass="38254">MVAVTSSSNVSQWRSWLWRVWPGVVLCGLVALTATTINDHVPLVSAMLVAIVAGVAARNLRGVPAVAEPGLALTGKTLLRLGVVLLGLRLSLRAVAALGWGALGVIALTVVTVFAATVWVGPRLGVGHATTVLTATGAAICGAAAVAGMSAVVRADGPVGAGRADTRAAGGKGAAGESLDEAATTAIASVTLFGTVALLVLPVLVRWLGLEATPAGVWVGASVHEVGQVVAAGGLISPEALDVAVVAKLGRVVLLAPLIAVVGALEARRAARLSGQAGDGDTSRRSGFARNRGSAPLVPWFVIGFVVSVLLRTLGEGSVPVAWFEWGSAVASFLLTMAMFAMGAAVDLRRLARGGGRALGLGAVAGVVSALVSLLGVLVLVR</sequence>
<evidence type="ECO:0000256" key="1">
    <source>
        <dbReference type="ARBA" id="ARBA00004651"/>
    </source>
</evidence>
<dbReference type="AlphaFoldDB" id="C0W4Q2"/>
<dbReference type="OrthoDB" id="9766798at2"/>
<feature type="transmembrane region" description="Helical" evidence="7">
    <location>
        <begin position="132"/>
        <end position="153"/>
    </location>
</feature>
<dbReference type="GO" id="GO:0005886">
    <property type="term" value="C:plasma membrane"/>
    <property type="evidence" value="ECO:0007669"/>
    <property type="project" value="UniProtKB-SubCell"/>
</dbReference>
<name>C0W4Q2_9ACTO</name>
<organism evidence="8 9">
    <name type="scientific">Actinomyces urogenitalis DSM 15434</name>
    <dbReference type="NCBI Taxonomy" id="525246"/>
    <lineage>
        <taxon>Bacteria</taxon>
        <taxon>Bacillati</taxon>
        <taxon>Actinomycetota</taxon>
        <taxon>Actinomycetes</taxon>
        <taxon>Actinomycetales</taxon>
        <taxon>Actinomycetaceae</taxon>
        <taxon>Actinomyces</taxon>
    </lineage>
</organism>
<accession>C0W4Q2</accession>
<dbReference type="InterPro" id="IPR018383">
    <property type="entry name" value="UPF0324_pro"/>
</dbReference>
<feature type="transmembrane region" description="Helical" evidence="7">
    <location>
        <begin position="102"/>
        <end position="120"/>
    </location>
</feature>
<feature type="transmembrane region" description="Helical" evidence="7">
    <location>
        <begin position="40"/>
        <end position="57"/>
    </location>
</feature>
<evidence type="ECO:0000256" key="6">
    <source>
        <dbReference type="ARBA" id="ARBA00023136"/>
    </source>
</evidence>
<proteinExistence type="inferred from homology"/>
<dbReference type="PANTHER" id="PTHR30106">
    <property type="entry name" value="INNER MEMBRANE PROTEIN YEIH-RELATED"/>
    <property type="match status" value="1"/>
</dbReference>